<protein>
    <submittedName>
        <fullName evidence="1">Uncharacterized protein</fullName>
    </submittedName>
</protein>
<evidence type="ECO:0000313" key="2">
    <source>
        <dbReference type="Proteomes" id="UP001596001"/>
    </source>
</evidence>
<organism evidence="1 2">
    <name type="scientific">Giesbergeria sinuosa</name>
    <dbReference type="NCBI Taxonomy" id="80883"/>
    <lineage>
        <taxon>Bacteria</taxon>
        <taxon>Pseudomonadati</taxon>
        <taxon>Pseudomonadota</taxon>
        <taxon>Betaproteobacteria</taxon>
        <taxon>Burkholderiales</taxon>
        <taxon>Comamonadaceae</taxon>
        <taxon>Giesbergeria</taxon>
    </lineage>
</organism>
<sequence length="120" mass="13217">MFYTANPELDAARHEDAMEAAQEATAHEYQQVAADIRYLFTELVMTAPLMRLTAPQLRSTGSGILPVPIIEAIDDSLTYSKPHDALMAVIAQSQCPLVAHLREALAQHWIDHHAQDLAGV</sequence>
<gene>
    <name evidence="1" type="ORF">ACFO6X_05230</name>
</gene>
<proteinExistence type="predicted"/>
<keyword evidence="2" id="KW-1185">Reference proteome</keyword>
<dbReference type="RefSeq" id="WP_382430762.1">
    <property type="nucleotide sequence ID" value="NZ_JBHSHJ010000003.1"/>
</dbReference>
<reference evidence="2" key="1">
    <citation type="journal article" date="2019" name="Int. J. Syst. Evol. Microbiol.">
        <title>The Global Catalogue of Microorganisms (GCM) 10K type strain sequencing project: providing services to taxonomists for standard genome sequencing and annotation.</title>
        <authorList>
            <consortium name="The Broad Institute Genomics Platform"/>
            <consortium name="The Broad Institute Genome Sequencing Center for Infectious Disease"/>
            <person name="Wu L."/>
            <person name="Ma J."/>
        </authorList>
    </citation>
    <scope>NUCLEOTIDE SEQUENCE [LARGE SCALE GENOMIC DNA]</scope>
    <source>
        <strain evidence="2">CCUG 49452</strain>
    </source>
</reference>
<accession>A0ABV9QBD7</accession>
<dbReference type="Proteomes" id="UP001596001">
    <property type="component" value="Unassembled WGS sequence"/>
</dbReference>
<comment type="caution">
    <text evidence="1">The sequence shown here is derived from an EMBL/GenBank/DDBJ whole genome shotgun (WGS) entry which is preliminary data.</text>
</comment>
<name>A0ABV9QBD7_9BURK</name>
<evidence type="ECO:0000313" key="1">
    <source>
        <dbReference type="EMBL" id="MFC4788385.1"/>
    </source>
</evidence>
<dbReference type="EMBL" id="JBHSHJ010000003">
    <property type="protein sequence ID" value="MFC4788385.1"/>
    <property type="molecule type" value="Genomic_DNA"/>
</dbReference>